<keyword evidence="3 5" id="KW-0012">Acyltransferase</keyword>
<comment type="pathway">
    <text evidence="1">Lipid metabolism.</text>
</comment>
<comment type="caution">
    <text evidence="5">The sequence shown here is derived from an EMBL/GenBank/DDBJ whole genome shotgun (WGS) entry which is preliminary data.</text>
</comment>
<dbReference type="Proteomes" id="UP000308054">
    <property type="component" value="Unassembled WGS sequence"/>
</dbReference>
<dbReference type="PANTHER" id="PTHR10434">
    <property type="entry name" value="1-ACYL-SN-GLYCEROL-3-PHOSPHATE ACYLTRANSFERASE"/>
    <property type="match status" value="1"/>
</dbReference>
<reference evidence="5 6" key="1">
    <citation type="journal article" date="2017" name="Int. J. Syst. Evol. Microbiol.">
        <title>Marinicauda algicola sp. nov., isolated from a marine red alga Rhodosorus marinus.</title>
        <authorList>
            <person name="Jeong S.E."/>
            <person name="Jeon S.H."/>
            <person name="Chun B.H."/>
            <person name="Kim D.W."/>
            <person name="Jeon C.O."/>
        </authorList>
    </citation>
    <scope>NUCLEOTIDE SEQUENCE [LARGE SCALE GENOMIC DNA]</scope>
    <source>
        <strain evidence="5 6">JCM 31718</strain>
    </source>
</reference>
<feature type="domain" description="Phospholipid/glycerol acyltransferase" evidence="4">
    <location>
        <begin position="154"/>
        <end position="268"/>
    </location>
</feature>
<dbReference type="CDD" id="cd07989">
    <property type="entry name" value="LPLAT_AGPAT-like"/>
    <property type="match status" value="1"/>
</dbReference>
<proteinExistence type="predicted"/>
<evidence type="ECO:0000259" key="4">
    <source>
        <dbReference type="SMART" id="SM00563"/>
    </source>
</evidence>
<name>A0A4S2H2M8_9PROT</name>
<keyword evidence="2 5" id="KW-0808">Transferase</keyword>
<protein>
    <submittedName>
        <fullName evidence="5">1-acyl-sn-glycerol-3-phosphate acyltransferase</fullName>
    </submittedName>
</protein>
<evidence type="ECO:0000256" key="2">
    <source>
        <dbReference type="ARBA" id="ARBA00022679"/>
    </source>
</evidence>
<dbReference type="GO" id="GO:0006654">
    <property type="term" value="P:phosphatidic acid biosynthetic process"/>
    <property type="evidence" value="ECO:0007669"/>
    <property type="project" value="TreeGrafter"/>
</dbReference>
<dbReference type="GO" id="GO:0003841">
    <property type="term" value="F:1-acylglycerol-3-phosphate O-acyltransferase activity"/>
    <property type="evidence" value="ECO:0007669"/>
    <property type="project" value="TreeGrafter"/>
</dbReference>
<dbReference type="EMBL" id="SRXW01000001">
    <property type="protein sequence ID" value="TGY89845.1"/>
    <property type="molecule type" value="Genomic_DNA"/>
</dbReference>
<keyword evidence="6" id="KW-1185">Reference proteome</keyword>
<dbReference type="SMART" id="SM00563">
    <property type="entry name" value="PlsC"/>
    <property type="match status" value="1"/>
</dbReference>
<dbReference type="InterPro" id="IPR002123">
    <property type="entry name" value="Plipid/glycerol_acylTrfase"/>
</dbReference>
<evidence type="ECO:0000313" key="5">
    <source>
        <dbReference type="EMBL" id="TGY89845.1"/>
    </source>
</evidence>
<dbReference type="PANTHER" id="PTHR10434:SF11">
    <property type="entry name" value="1-ACYL-SN-GLYCEROL-3-PHOSPHATE ACYLTRANSFERASE"/>
    <property type="match status" value="1"/>
</dbReference>
<evidence type="ECO:0000313" key="6">
    <source>
        <dbReference type="Proteomes" id="UP000308054"/>
    </source>
</evidence>
<accession>A0A4S2H2M8</accession>
<evidence type="ECO:0000256" key="3">
    <source>
        <dbReference type="ARBA" id="ARBA00023315"/>
    </source>
</evidence>
<gene>
    <name evidence="5" type="ORF">E5163_01515</name>
</gene>
<dbReference type="SUPFAM" id="SSF69593">
    <property type="entry name" value="Glycerol-3-phosphate (1)-acyltransferase"/>
    <property type="match status" value="1"/>
</dbReference>
<sequence>MVALPVNPSRQPRGLADIRLAKLATGMGAIGVHETLILGWRRRVKTTRRKGQRNSRDVKGVRSARAARRGRAARYPDAGEAVGTVSLRAHIYHTGFWTISGTFALLGTPTLLARDRGPVTGWLHAYTRAMRAWLKTCGVEVEYRGLEHLPEGPAVFAAKHQSYADGILHVAHKRDLAYVIGDHMLKFPLIGTYLERAEAVVVDDAAGKRAGDALETAIARLKAQQRDILIFPEGGMAPVGGKKRYRRGVHRLASALERPVVPVATNLGCFWPRQEWRLHPGRAVIEYLPPLTPVEDRNHFRTLLERTIESRTRALEAEAHAAGRRKG</sequence>
<dbReference type="Pfam" id="PF01553">
    <property type="entry name" value="Acyltransferase"/>
    <property type="match status" value="1"/>
</dbReference>
<evidence type="ECO:0000256" key="1">
    <source>
        <dbReference type="ARBA" id="ARBA00005189"/>
    </source>
</evidence>
<dbReference type="AlphaFoldDB" id="A0A4S2H2M8"/>
<organism evidence="5 6">
    <name type="scientific">Marinicauda algicola</name>
    <dbReference type="NCBI Taxonomy" id="2029849"/>
    <lineage>
        <taxon>Bacteria</taxon>
        <taxon>Pseudomonadati</taxon>
        <taxon>Pseudomonadota</taxon>
        <taxon>Alphaproteobacteria</taxon>
        <taxon>Maricaulales</taxon>
        <taxon>Maricaulaceae</taxon>
        <taxon>Marinicauda</taxon>
    </lineage>
</organism>